<evidence type="ECO:0000259" key="20">
    <source>
        <dbReference type="PROSITE" id="PS50873"/>
    </source>
</evidence>
<evidence type="ECO:0000256" key="8">
    <source>
        <dbReference type="ARBA" id="ARBA00022729"/>
    </source>
</evidence>
<dbReference type="CDD" id="cd00693">
    <property type="entry name" value="secretory_peroxidase"/>
    <property type="match status" value="1"/>
</dbReference>
<dbReference type="GO" id="GO:0042744">
    <property type="term" value="P:hydrogen peroxide catabolic process"/>
    <property type="evidence" value="ECO:0007669"/>
    <property type="project" value="UniProtKB-KW"/>
</dbReference>
<feature type="binding site" evidence="16">
    <location>
        <position position="250"/>
    </location>
    <ligand>
        <name>Ca(2+)</name>
        <dbReference type="ChEBI" id="CHEBI:29108"/>
        <label>2</label>
    </ligand>
</feature>
<comment type="cofactor">
    <cofactor evidence="16 19">
        <name>heme b</name>
        <dbReference type="ChEBI" id="CHEBI:60344"/>
    </cofactor>
    <text evidence="16 19">Binds 1 heme b (iron(II)-protoporphyrin IX) group per subunit.</text>
</comment>
<feature type="binding site" evidence="16">
    <location>
        <position position="70"/>
    </location>
    <ligand>
        <name>Ca(2+)</name>
        <dbReference type="ChEBI" id="CHEBI:29108"/>
        <label>1</label>
    </ligand>
</feature>
<dbReference type="InterPro" id="IPR033905">
    <property type="entry name" value="Secretory_peroxidase"/>
</dbReference>
<comment type="caution">
    <text evidence="21">The sequence shown here is derived from an EMBL/GenBank/DDBJ whole genome shotgun (WGS) entry which is preliminary data.</text>
</comment>
<keyword evidence="8 19" id="KW-0732">Signal</keyword>
<dbReference type="GO" id="GO:0006979">
    <property type="term" value="P:response to oxidative stress"/>
    <property type="evidence" value="ECO:0007669"/>
    <property type="project" value="UniProtKB-UniRule"/>
</dbReference>
<feature type="chain" id="PRO_5035958975" description="Peroxidase" evidence="19">
    <location>
        <begin position="23"/>
        <end position="325"/>
    </location>
</feature>
<dbReference type="SUPFAM" id="SSF48113">
    <property type="entry name" value="Heme-dependent peroxidases"/>
    <property type="match status" value="1"/>
</dbReference>
<dbReference type="OrthoDB" id="2113341at2759"/>
<dbReference type="InterPro" id="IPR010255">
    <property type="entry name" value="Haem_peroxidase_sf"/>
</dbReference>
<evidence type="ECO:0000256" key="16">
    <source>
        <dbReference type="PIRSR" id="PIRSR600823-3"/>
    </source>
</evidence>
<keyword evidence="4 19" id="KW-0964">Secreted</keyword>
<dbReference type="EMBL" id="CACTIH010000012">
    <property type="protein sequence ID" value="CAA2934301.1"/>
    <property type="molecule type" value="Genomic_DNA"/>
</dbReference>
<feature type="binding site" evidence="16">
    <location>
        <position position="72"/>
    </location>
    <ligand>
        <name>Ca(2+)</name>
        <dbReference type="ChEBI" id="CHEBI:29108"/>
        <label>1</label>
    </ligand>
</feature>
<dbReference type="PROSITE" id="PS00436">
    <property type="entry name" value="PEROXIDASE_2"/>
    <property type="match status" value="1"/>
</dbReference>
<feature type="disulfide bond" evidence="18">
    <location>
        <begin position="66"/>
        <end position="71"/>
    </location>
</feature>
<evidence type="ECO:0000313" key="22">
    <source>
        <dbReference type="Proteomes" id="UP000594638"/>
    </source>
</evidence>
<evidence type="ECO:0000256" key="15">
    <source>
        <dbReference type="PIRSR" id="PIRSR600823-1"/>
    </source>
</evidence>
<feature type="binding site" evidence="16">
    <location>
        <position position="86"/>
    </location>
    <ligand>
        <name>Ca(2+)</name>
        <dbReference type="ChEBI" id="CHEBI:29108"/>
        <label>1</label>
    </ligand>
</feature>
<keyword evidence="9 16" id="KW-0106">Calcium</keyword>
<proteinExistence type="inferred from homology"/>
<evidence type="ECO:0000256" key="13">
    <source>
        <dbReference type="ARBA" id="ARBA00023180"/>
    </source>
</evidence>
<evidence type="ECO:0000256" key="5">
    <source>
        <dbReference type="ARBA" id="ARBA00022559"/>
    </source>
</evidence>
<keyword evidence="10 19" id="KW-0560">Oxidoreductase</keyword>
<evidence type="ECO:0000256" key="19">
    <source>
        <dbReference type="RuleBase" id="RU362060"/>
    </source>
</evidence>
<dbReference type="GO" id="GO:0020037">
    <property type="term" value="F:heme binding"/>
    <property type="evidence" value="ECO:0007669"/>
    <property type="project" value="UniProtKB-UniRule"/>
</dbReference>
<keyword evidence="5 19" id="KW-0575">Peroxidase</keyword>
<keyword evidence="14 19" id="KW-0376">Hydrogen peroxide</keyword>
<dbReference type="PROSITE" id="PS50873">
    <property type="entry name" value="PEROXIDASE_4"/>
    <property type="match status" value="1"/>
</dbReference>
<dbReference type="FunFam" id="1.10.420.10:FF:000007">
    <property type="entry name" value="Peroxidase"/>
    <property type="match status" value="1"/>
</dbReference>
<feature type="signal peptide" evidence="19">
    <location>
        <begin position="1"/>
        <end position="22"/>
    </location>
</feature>
<keyword evidence="22" id="KW-1185">Reference proteome</keyword>
<keyword evidence="11 16" id="KW-0408">Iron</keyword>
<dbReference type="Gene3D" id="1.10.520.10">
    <property type="match status" value="1"/>
</dbReference>
<comment type="catalytic activity">
    <reaction evidence="1 19">
        <text>2 a phenolic donor + H2O2 = 2 a phenolic radical donor + 2 H2O</text>
        <dbReference type="Rhea" id="RHEA:56136"/>
        <dbReference type="ChEBI" id="CHEBI:15377"/>
        <dbReference type="ChEBI" id="CHEBI:16240"/>
        <dbReference type="ChEBI" id="CHEBI:139520"/>
        <dbReference type="ChEBI" id="CHEBI:139521"/>
        <dbReference type="EC" id="1.11.1.7"/>
    </reaction>
</comment>
<feature type="disulfide bond" evidence="18">
    <location>
        <begin position="120"/>
        <end position="318"/>
    </location>
</feature>
<organism evidence="21 22">
    <name type="scientific">Olea europaea subsp. europaea</name>
    <dbReference type="NCBI Taxonomy" id="158383"/>
    <lineage>
        <taxon>Eukaryota</taxon>
        <taxon>Viridiplantae</taxon>
        <taxon>Streptophyta</taxon>
        <taxon>Embryophyta</taxon>
        <taxon>Tracheophyta</taxon>
        <taxon>Spermatophyta</taxon>
        <taxon>Magnoliopsida</taxon>
        <taxon>eudicotyledons</taxon>
        <taxon>Gunneridae</taxon>
        <taxon>Pentapetalae</taxon>
        <taxon>asterids</taxon>
        <taxon>lamiids</taxon>
        <taxon>Lamiales</taxon>
        <taxon>Oleaceae</taxon>
        <taxon>Oleeae</taxon>
        <taxon>Olea</taxon>
    </lineage>
</organism>
<feature type="active site" description="Proton acceptor" evidence="15">
    <location>
        <position position="64"/>
    </location>
</feature>
<evidence type="ECO:0000313" key="21">
    <source>
        <dbReference type="EMBL" id="CAA2934301.1"/>
    </source>
</evidence>
<dbReference type="Gene3D" id="1.10.420.10">
    <property type="entry name" value="Peroxidase, domain 2"/>
    <property type="match status" value="1"/>
</dbReference>
<evidence type="ECO:0000256" key="4">
    <source>
        <dbReference type="ARBA" id="ARBA00022525"/>
    </source>
</evidence>
<comment type="subcellular location">
    <subcellularLocation>
        <location evidence="19">Secreted</location>
    </subcellularLocation>
</comment>
<evidence type="ECO:0000256" key="11">
    <source>
        <dbReference type="ARBA" id="ARBA00023004"/>
    </source>
</evidence>
<dbReference type="PRINTS" id="PR00458">
    <property type="entry name" value="PEROXIDASE"/>
</dbReference>
<dbReference type="PANTHER" id="PTHR31517:SF69">
    <property type="entry name" value="PEROXIDASE"/>
    <property type="match status" value="1"/>
</dbReference>
<dbReference type="FunFam" id="1.10.520.10:FF:000008">
    <property type="entry name" value="Peroxidase"/>
    <property type="match status" value="1"/>
</dbReference>
<evidence type="ECO:0000256" key="1">
    <source>
        <dbReference type="ARBA" id="ARBA00000189"/>
    </source>
</evidence>
<accession>A0A8S0P7S2</accession>
<dbReference type="AlphaFoldDB" id="A0A8S0P7S2"/>
<dbReference type="GO" id="GO:0140825">
    <property type="term" value="F:lactoperoxidase activity"/>
    <property type="evidence" value="ECO:0007669"/>
    <property type="project" value="UniProtKB-EC"/>
</dbReference>
<feature type="disulfide bond" evidence="18">
    <location>
        <begin position="200"/>
        <end position="228"/>
    </location>
</feature>
<feature type="binding site" evidence="16">
    <location>
        <position position="74"/>
    </location>
    <ligand>
        <name>Ca(2+)</name>
        <dbReference type="ChEBI" id="CHEBI:29108"/>
        <label>1</label>
    </ligand>
</feature>
<feature type="binding site" evidence="16">
    <location>
        <position position="242"/>
    </location>
    <ligand>
        <name>Ca(2+)</name>
        <dbReference type="ChEBI" id="CHEBI:29108"/>
        <label>2</label>
    </ligand>
</feature>
<feature type="binding site" evidence="16">
    <location>
        <position position="194"/>
    </location>
    <ligand>
        <name>Ca(2+)</name>
        <dbReference type="ChEBI" id="CHEBI:29108"/>
        <label>2</label>
    </ligand>
</feature>
<comment type="cofactor">
    <cofactor evidence="16 19">
        <name>Ca(2+)</name>
        <dbReference type="ChEBI" id="CHEBI:29108"/>
    </cofactor>
    <text evidence="16 19">Binds 2 calcium ions per subunit.</text>
</comment>
<keyword evidence="6 19" id="KW-0349">Heme</keyword>
<dbReference type="GO" id="GO:0046872">
    <property type="term" value="F:metal ion binding"/>
    <property type="evidence" value="ECO:0007669"/>
    <property type="project" value="UniProtKB-UniRule"/>
</dbReference>
<evidence type="ECO:0000256" key="14">
    <source>
        <dbReference type="ARBA" id="ARBA00023324"/>
    </source>
</evidence>
<dbReference type="InterPro" id="IPR002016">
    <property type="entry name" value="Haem_peroxidase"/>
</dbReference>
<comment type="similarity">
    <text evidence="19">Belongs to the peroxidase family. Classical plant (class III) peroxidase subfamily.</text>
</comment>
<evidence type="ECO:0000256" key="2">
    <source>
        <dbReference type="ARBA" id="ARBA00002322"/>
    </source>
</evidence>
<feature type="binding site" evidence="16">
    <location>
        <position position="68"/>
    </location>
    <ligand>
        <name>Ca(2+)</name>
        <dbReference type="ChEBI" id="CHEBI:29108"/>
        <label>1</label>
    </ligand>
</feature>
<evidence type="ECO:0000256" key="10">
    <source>
        <dbReference type="ARBA" id="ARBA00023002"/>
    </source>
</evidence>
<dbReference type="PRINTS" id="PR00461">
    <property type="entry name" value="PLPEROXIDASE"/>
</dbReference>
<evidence type="ECO:0000256" key="6">
    <source>
        <dbReference type="ARBA" id="ARBA00022617"/>
    </source>
</evidence>
<comment type="function">
    <text evidence="2">Removal of H(2)O(2), oxidation of toxic reductants, biosynthesis and degradation of lignin, suberization, auxin catabolism, response to environmental stresses such as wounding, pathogen attack and oxidative stress. These functions might be dependent on each isozyme/isoform in each plant tissue.</text>
</comment>
<feature type="domain" description="Plant heme peroxidase family profile" evidence="20">
    <location>
        <begin position="23"/>
        <end position="322"/>
    </location>
</feature>
<protein>
    <recommendedName>
        <fullName evidence="3 19">Peroxidase</fullName>
        <ecNumber evidence="3 19">1.11.1.7</ecNumber>
    </recommendedName>
</protein>
<feature type="disulfide bond" evidence="18">
    <location>
        <begin position="33"/>
        <end position="114"/>
    </location>
</feature>
<keyword evidence="12 18" id="KW-1015">Disulfide bond</keyword>
<name>A0A8S0P7S2_OLEEU</name>
<gene>
    <name evidence="21" type="ORF">OLEA9_A049660</name>
</gene>
<evidence type="ECO:0000256" key="7">
    <source>
        <dbReference type="ARBA" id="ARBA00022723"/>
    </source>
</evidence>
<evidence type="ECO:0000256" key="3">
    <source>
        <dbReference type="ARBA" id="ARBA00012313"/>
    </source>
</evidence>
<dbReference type="Gramene" id="OE9A049660T1">
    <property type="protein sequence ID" value="OE9A049660C1"/>
    <property type="gene ID" value="OE9A049660"/>
</dbReference>
<keyword evidence="13" id="KW-0325">Glycoprotein</keyword>
<reference evidence="21 22" key="1">
    <citation type="submission" date="2019-12" db="EMBL/GenBank/DDBJ databases">
        <authorList>
            <person name="Alioto T."/>
            <person name="Alioto T."/>
            <person name="Gomez Garrido J."/>
        </authorList>
    </citation>
    <scope>NUCLEOTIDE SEQUENCE [LARGE SCALE GENOMIC DNA]</scope>
</reference>
<dbReference type="InterPro" id="IPR019794">
    <property type="entry name" value="Peroxidases_AS"/>
</dbReference>
<evidence type="ECO:0000256" key="17">
    <source>
        <dbReference type="PIRSR" id="PIRSR600823-4"/>
    </source>
</evidence>
<evidence type="ECO:0000256" key="12">
    <source>
        <dbReference type="ARBA" id="ARBA00023157"/>
    </source>
</evidence>
<dbReference type="GO" id="GO:0005576">
    <property type="term" value="C:extracellular region"/>
    <property type="evidence" value="ECO:0007669"/>
    <property type="project" value="UniProtKB-SubCell"/>
</dbReference>
<dbReference type="EC" id="1.11.1.7" evidence="3 19"/>
<feature type="site" description="Transition state stabilizer" evidence="17">
    <location>
        <position position="60"/>
    </location>
</feature>
<feature type="binding site" evidence="16">
    <location>
        <position position="65"/>
    </location>
    <ligand>
        <name>Ca(2+)</name>
        <dbReference type="ChEBI" id="CHEBI:29108"/>
        <label>1</label>
    </ligand>
</feature>
<dbReference type="Pfam" id="PF00141">
    <property type="entry name" value="peroxidase"/>
    <property type="match status" value="1"/>
</dbReference>
<evidence type="ECO:0000256" key="9">
    <source>
        <dbReference type="ARBA" id="ARBA00022837"/>
    </source>
</evidence>
<dbReference type="PANTHER" id="PTHR31517">
    <property type="match status" value="1"/>
</dbReference>
<evidence type="ECO:0000256" key="18">
    <source>
        <dbReference type="PIRSR" id="PIRSR600823-5"/>
    </source>
</evidence>
<sequence length="325" mass="35776">MGLPLFFFLLVTSLSSIPLSQSKLSLDYYAKTCPRFDSIVQEIVYSKQTQSPTTAAATLRLFFHDCAVDGCDASVLIRSSATNKSERDNDINHSLAGDAYDVVSRIKTAVELECPGIVSCSDILAMATRNLIIMTGGPHYKVRLGRKDGFVSQASHVEGHISRANNSLNQMIAIFQSMGFTVQEMVALTAGGHTIGFAHCSEFSTRLFGKTPDPTLNPKLVEALKRHCANYSTNPTIAVFLDVISPGRFDNNFLKNLQKGLGILASDSALMKDPRTVEIVNKYAMDNNLFFRDFSRAMEKLSILGVKTGHKGEVRKRCDMFNNVD</sequence>
<dbReference type="Proteomes" id="UP000594638">
    <property type="component" value="Unassembled WGS sequence"/>
</dbReference>
<dbReference type="InterPro" id="IPR000823">
    <property type="entry name" value="Peroxidase_pln"/>
</dbReference>
<keyword evidence="7 16" id="KW-0479">Metal-binding</keyword>
<feature type="binding site" description="axial binding residue" evidence="16">
    <location>
        <position position="193"/>
    </location>
    <ligand>
        <name>heme b</name>
        <dbReference type="ChEBI" id="CHEBI:60344"/>
    </ligand>
    <ligandPart>
        <name>Fe</name>
        <dbReference type="ChEBI" id="CHEBI:18248"/>
    </ligandPart>
</feature>